<protein>
    <submittedName>
        <fullName evidence="1">Long-chain-fatty-acid--CoA ligase</fullName>
    </submittedName>
</protein>
<comment type="caution">
    <text evidence="1">The sequence shown here is derived from an EMBL/GenBank/DDBJ whole genome shotgun (WGS) entry which is preliminary data.</text>
</comment>
<evidence type="ECO:0000313" key="2">
    <source>
        <dbReference type="Proteomes" id="UP001597419"/>
    </source>
</evidence>
<accession>A0ABW5GI56</accession>
<dbReference type="InterPro" id="IPR016181">
    <property type="entry name" value="Acyl_CoA_acyltransferase"/>
</dbReference>
<dbReference type="EMBL" id="JBHUKU010000009">
    <property type="protein sequence ID" value="MFD2460513.1"/>
    <property type="molecule type" value="Genomic_DNA"/>
</dbReference>
<gene>
    <name evidence="1" type="ORF">ACFSYJ_18035</name>
</gene>
<dbReference type="Proteomes" id="UP001597419">
    <property type="component" value="Unassembled WGS sequence"/>
</dbReference>
<organism evidence="1 2">
    <name type="scientific">Amycolatopsis samaneae</name>
    <dbReference type="NCBI Taxonomy" id="664691"/>
    <lineage>
        <taxon>Bacteria</taxon>
        <taxon>Bacillati</taxon>
        <taxon>Actinomycetota</taxon>
        <taxon>Actinomycetes</taxon>
        <taxon>Pseudonocardiales</taxon>
        <taxon>Pseudonocardiaceae</taxon>
        <taxon>Amycolatopsis</taxon>
    </lineage>
</organism>
<reference evidence="2" key="1">
    <citation type="journal article" date="2019" name="Int. J. Syst. Evol. Microbiol.">
        <title>The Global Catalogue of Microorganisms (GCM) 10K type strain sequencing project: providing services to taxonomists for standard genome sequencing and annotation.</title>
        <authorList>
            <consortium name="The Broad Institute Genomics Platform"/>
            <consortium name="The Broad Institute Genome Sequencing Center for Infectious Disease"/>
            <person name="Wu L."/>
            <person name="Ma J."/>
        </authorList>
    </citation>
    <scope>NUCLEOTIDE SEQUENCE [LARGE SCALE GENOMIC DNA]</scope>
    <source>
        <strain evidence="2">CGMCC 4.7643</strain>
    </source>
</reference>
<name>A0ABW5GI56_9PSEU</name>
<keyword evidence="2" id="KW-1185">Reference proteome</keyword>
<dbReference type="SUPFAM" id="SSF55729">
    <property type="entry name" value="Acyl-CoA N-acyltransferases (Nat)"/>
    <property type="match status" value="1"/>
</dbReference>
<sequence>MRMEDLATRPDLRQAALDIGVVGGEFLCHDVVGLLTKSRRLAAYWPEFFLVLLDGDVPVARAAAMPVAFPTAERPELPEHGLEAAALWMAEDVMDGRAPTTLVAIEVTVAEHARGRGLATVMLTGLKARTRTAGLSRLVIPVRPTGLEQHPAESIVDYLARKRPDGLFADPWLRTHERLGARMIGVAPFAMQVTGTLAQWREWTGVELVDGLNPIPGGIAPVLASVARDLGVYVEPNVWLEHPL</sequence>
<proteinExistence type="predicted"/>
<dbReference type="Gene3D" id="3.40.630.30">
    <property type="match status" value="1"/>
</dbReference>
<evidence type="ECO:0000313" key="1">
    <source>
        <dbReference type="EMBL" id="MFD2460513.1"/>
    </source>
</evidence>
<dbReference type="GO" id="GO:0016874">
    <property type="term" value="F:ligase activity"/>
    <property type="evidence" value="ECO:0007669"/>
    <property type="project" value="UniProtKB-KW"/>
</dbReference>
<dbReference type="RefSeq" id="WP_345393571.1">
    <property type="nucleotide sequence ID" value="NZ_BAABHG010000006.1"/>
</dbReference>
<keyword evidence="1" id="KW-0436">Ligase</keyword>